<keyword evidence="6" id="KW-0325">Glycoprotein</keyword>
<comment type="caution">
    <text evidence="8">The sequence shown here is derived from an EMBL/GenBank/DDBJ whole genome shotgun (WGS) entry which is preliminary data.</text>
</comment>
<evidence type="ECO:0000313" key="9">
    <source>
        <dbReference type="Proteomes" id="UP000037510"/>
    </source>
</evidence>
<protein>
    <submittedName>
        <fullName evidence="8">Putative G-protein coupled receptor</fullName>
    </submittedName>
</protein>
<evidence type="ECO:0000256" key="3">
    <source>
        <dbReference type="ARBA" id="ARBA00022475"/>
    </source>
</evidence>
<keyword evidence="7" id="KW-0807">Transducer</keyword>
<evidence type="ECO:0000256" key="6">
    <source>
        <dbReference type="ARBA" id="ARBA00023180"/>
    </source>
</evidence>
<dbReference type="PANTHER" id="PTHR32546">
    <property type="entry name" value="G-PROTEIN COUPLED RECEPTOR 158-RELATED"/>
    <property type="match status" value="1"/>
</dbReference>
<evidence type="ECO:0000256" key="1">
    <source>
        <dbReference type="ARBA" id="ARBA00004651"/>
    </source>
</evidence>
<keyword evidence="9" id="KW-1185">Reference proteome</keyword>
<organism evidence="8 9">
    <name type="scientific">Operophtera brumata</name>
    <name type="common">Winter moth</name>
    <name type="synonym">Phalaena brumata</name>
    <dbReference type="NCBI Taxonomy" id="104452"/>
    <lineage>
        <taxon>Eukaryota</taxon>
        <taxon>Metazoa</taxon>
        <taxon>Ecdysozoa</taxon>
        <taxon>Arthropoda</taxon>
        <taxon>Hexapoda</taxon>
        <taxon>Insecta</taxon>
        <taxon>Pterygota</taxon>
        <taxon>Neoptera</taxon>
        <taxon>Endopterygota</taxon>
        <taxon>Lepidoptera</taxon>
        <taxon>Glossata</taxon>
        <taxon>Ditrysia</taxon>
        <taxon>Geometroidea</taxon>
        <taxon>Geometridae</taxon>
        <taxon>Larentiinae</taxon>
        <taxon>Operophtera</taxon>
    </lineage>
</organism>
<dbReference type="AlphaFoldDB" id="A0A0L7LDQ1"/>
<keyword evidence="3" id="KW-1003">Cell membrane</keyword>
<comment type="similarity">
    <text evidence="2">Belongs to the G-protein coupled receptor 3 family.</text>
</comment>
<dbReference type="EMBL" id="JTDY01001539">
    <property type="protein sequence ID" value="KOB73607.1"/>
    <property type="molecule type" value="Genomic_DNA"/>
</dbReference>
<dbReference type="STRING" id="104452.A0A0L7LDQ1"/>
<dbReference type="GO" id="GO:0005886">
    <property type="term" value="C:plasma membrane"/>
    <property type="evidence" value="ECO:0007669"/>
    <property type="project" value="UniProtKB-SubCell"/>
</dbReference>
<accession>A0A0L7LDQ1</accession>
<name>A0A0L7LDQ1_OPEBR</name>
<keyword evidence="4" id="KW-0297">G-protein coupled receptor</keyword>
<comment type="subcellular location">
    <subcellularLocation>
        <location evidence="1">Cell membrane</location>
        <topology evidence="1">Multi-pass membrane protein</topology>
    </subcellularLocation>
</comment>
<keyword evidence="3" id="KW-0472">Membrane</keyword>
<proteinExistence type="inferred from homology"/>
<evidence type="ECO:0000313" key="8">
    <source>
        <dbReference type="EMBL" id="KOB73607.1"/>
    </source>
</evidence>
<dbReference type="GO" id="GO:0004930">
    <property type="term" value="F:G protein-coupled receptor activity"/>
    <property type="evidence" value="ECO:0007669"/>
    <property type="project" value="UniProtKB-KW"/>
</dbReference>
<reference evidence="8 9" key="1">
    <citation type="journal article" date="2015" name="Genome Biol. Evol.">
        <title>The genome of winter moth (Operophtera brumata) provides a genomic perspective on sexual dimorphism and phenology.</title>
        <authorList>
            <person name="Derks M.F."/>
            <person name="Smit S."/>
            <person name="Salis L."/>
            <person name="Schijlen E."/>
            <person name="Bossers A."/>
            <person name="Mateman C."/>
            <person name="Pijl A.S."/>
            <person name="de Ridder D."/>
            <person name="Groenen M.A."/>
            <person name="Visser M.E."/>
            <person name="Megens H.J."/>
        </authorList>
    </citation>
    <scope>NUCLEOTIDE SEQUENCE [LARGE SCALE GENOMIC DNA]</scope>
    <source>
        <strain evidence="8">WM2013NL</strain>
        <tissue evidence="8">Head and thorax</tissue>
    </source>
</reference>
<dbReference type="InterPro" id="IPR043458">
    <property type="entry name" value="GPR158/179"/>
</dbReference>
<evidence type="ECO:0000256" key="2">
    <source>
        <dbReference type="ARBA" id="ARBA00007242"/>
    </source>
</evidence>
<gene>
    <name evidence="8" type="ORF">OBRU01_01987</name>
</gene>
<keyword evidence="5 8" id="KW-0675">Receptor</keyword>
<sequence length="172" mass="19305">MPAERAVGARALALRSAGEVNSAVAWERYGTGEPVAVVSPPLGMLPAPEYPWYVSAHESDTLRSPKFMAAPPGATMEGWWTYPYYSCEAKRWLLSYTVPVTTIHENENQIFSFHGTHKCPNETTFCDYKPNREMSARLSGWARGSYICRCRLGYYSVHHPEGFNGSLVESNY</sequence>
<evidence type="ECO:0000256" key="5">
    <source>
        <dbReference type="ARBA" id="ARBA00023170"/>
    </source>
</evidence>
<dbReference type="PANTHER" id="PTHR32546:SF16">
    <property type="entry name" value="G-PROTEIN COUPLED RECEPTOR CG31760-RELATED"/>
    <property type="match status" value="1"/>
</dbReference>
<dbReference type="Proteomes" id="UP000037510">
    <property type="component" value="Unassembled WGS sequence"/>
</dbReference>
<evidence type="ECO:0000256" key="7">
    <source>
        <dbReference type="ARBA" id="ARBA00023224"/>
    </source>
</evidence>
<evidence type="ECO:0000256" key="4">
    <source>
        <dbReference type="ARBA" id="ARBA00023040"/>
    </source>
</evidence>